<keyword evidence="2" id="KW-0479">Metal-binding</keyword>
<keyword evidence="3" id="KW-0408">Iron</keyword>
<dbReference type="GO" id="GO:0046872">
    <property type="term" value="F:metal ion binding"/>
    <property type="evidence" value="ECO:0007669"/>
    <property type="project" value="UniProtKB-KW"/>
</dbReference>
<dbReference type="CDD" id="cd12107">
    <property type="entry name" value="Hemerythrin"/>
    <property type="match status" value="1"/>
</dbReference>
<comment type="similarity">
    <text evidence="1">Belongs to the hemerythrin family.</text>
</comment>
<accession>A0A975CIR6</accession>
<dbReference type="AlphaFoldDB" id="A0A975CIR6"/>
<evidence type="ECO:0000313" key="5">
    <source>
        <dbReference type="EMBL" id="QTD44158.1"/>
    </source>
</evidence>
<dbReference type="InterPro" id="IPR012312">
    <property type="entry name" value="Hemerythrin-like"/>
</dbReference>
<proteinExistence type="inferred from homology"/>
<gene>
    <name evidence="5" type="ORF">J1M35_13600</name>
</gene>
<evidence type="ECO:0000313" key="6">
    <source>
        <dbReference type="Proteomes" id="UP000663903"/>
    </source>
</evidence>
<evidence type="ECO:0000256" key="1">
    <source>
        <dbReference type="ARBA" id="ARBA00010587"/>
    </source>
</evidence>
<evidence type="ECO:0000259" key="4">
    <source>
        <dbReference type="Pfam" id="PF01814"/>
    </source>
</evidence>
<dbReference type="RefSeq" id="WP_208007671.1">
    <property type="nucleotide sequence ID" value="NZ_CP071796.1"/>
</dbReference>
<feature type="domain" description="Hemerythrin-like" evidence="4">
    <location>
        <begin position="13"/>
        <end position="119"/>
    </location>
</feature>
<reference evidence="5" key="1">
    <citation type="submission" date="2021-03" db="EMBL/GenBank/DDBJ databases">
        <title>Ottowia sp. 27C isolated from the cloaca of a Giant Asian pond turtle (Heosemys grandis).</title>
        <authorList>
            <person name="Spergser J."/>
            <person name="Busse H.-J."/>
        </authorList>
    </citation>
    <scope>NUCLEOTIDE SEQUENCE</scope>
    <source>
        <strain evidence="5">27C</strain>
    </source>
</reference>
<evidence type="ECO:0000256" key="2">
    <source>
        <dbReference type="ARBA" id="ARBA00022723"/>
    </source>
</evidence>
<dbReference type="KEGG" id="otd:J1M35_13600"/>
<sequence length="168" mass="17860">MPTLLWSDDFALGVTEMDATHQEFVALLADASRAADADLPTCWQALVEHTAQHFAREDAYMLATRFAATNCHTTHHAMVLNVMRQGLAMGQQGDLAPMRQMARELATWFPQHADTMDAALALHLQRVGFDPATGAVTHASALPAEAIHGCGGGSCSPAEEPQPAAAAA</sequence>
<keyword evidence="6" id="KW-1185">Reference proteome</keyword>
<protein>
    <submittedName>
        <fullName evidence="5">Hemerythrin domain-containing protein</fullName>
    </submittedName>
</protein>
<dbReference type="EMBL" id="CP071796">
    <property type="protein sequence ID" value="QTD44158.1"/>
    <property type="molecule type" value="Genomic_DNA"/>
</dbReference>
<dbReference type="InterPro" id="IPR012827">
    <property type="entry name" value="Hemerythrin_metal-bd"/>
</dbReference>
<dbReference type="NCBIfam" id="TIGR02481">
    <property type="entry name" value="hemeryth_dom"/>
    <property type="match status" value="1"/>
</dbReference>
<dbReference type="Gene3D" id="1.20.120.50">
    <property type="entry name" value="Hemerythrin-like"/>
    <property type="match status" value="1"/>
</dbReference>
<name>A0A975CIR6_9BURK</name>
<organism evidence="5 6">
    <name type="scientific">Ottowia testudinis</name>
    <dbReference type="NCBI Taxonomy" id="2816950"/>
    <lineage>
        <taxon>Bacteria</taxon>
        <taxon>Pseudomonadati</taxon>
        <taxon>Pseudomonadota</taxon>
        <taxon>Betaproteobacteria</taxon>
        <taxon>Burkholderiales</taxon>
        <taxon>Comamonadaceae</taxon>
        <taxon>Ottowia</taxon>
    </lineage>
</organism>
<dbReference type="InterPro" id="IPR035938">
    <property type="entry name" value="Hemerythrin-like_sf"/>
</dbReference>
<dbReference type="Proteomes" id="UP000663903">
    <property type="component" value="Chromosome"/>
</dbReference>
<dbReference type="SUPFAM" id="SSF47188">
    <property type="entry name" value="Hemerythrin-like"/>
    <property type="match status" value="1"/>
</dbReference>
<dbReference type="Pfam" id="PF01814">
    <property type="entry name" value="Hemerythrin"/>
    <property type="match status" value="1"/>
</dbReference>
<evidence type="ECO:0000256" key="3">
    <source>
        <dbReference type="ARBA" id="ARBA00023004"/>
    </source>
</evidence>